<dbReference type="Proteomes" id="UP000009319">
    <property type="component" value="Unassembled WGS sequence"/>
</dbReference>
<accession>K0PRI1</accession>
<gene>
    <name evidence="3" type="ORF">BN77_0219</name>
</gene>
<feature type="compositionally biased region" description="Basic residues" evidence="1">
    <location>
        <begin position="1"/>
        <end position="17"/>
    </location>
</feature>
<feature type="transmembrane region" description="Helical" evidence="2">
    <location>
        <begin position="21"/>
        <end position="40"/>
    </location>
</feature>
<sequence length="230" mass="23615">MAKTATRRRTSSVRSKGRGGGSALPWAIIGVIAVGGIATYDNWKSVKPMLSAHAPASVSLPAPVVRSELARDSSPKQTASITAGRMIPPAAVPIPAKAPAVPEKAIPASISPAQAQTGKAAFGYCGQGEHINCVADGGTFWYKGEKIAIADVLSPGIETARCDSEKRLGFAAKLRLLNILNSGPFSMNPAGQPGKAGAPHVVSRDGRSIGVQMINEGLARKPGVSGAWCA</sequence>
<dbReference type="SUPFAM" id="SSF50199">
    <property type="entry name" value="Staphylococcal nuclease"/>
    <property type="match status" value="1"/>
</dbReference>
<comment type="caution">
    <text evidence="3">The sequence shown here is derived from an EMBL/GenBank/DDBJ whole genome shotgun (WGS) entry which is preliminary data.</text>
</comment>
<keyword evidence="4" id="KW-1185">Reference proteome</keyword>
<evidence type="ECO:0000256" key="1">
    <source>
        <dbReference type="SAM" id="MobiDB-lite"/>
    </source>
</evidence>
<evidence type="ECO:0008006" key="5">
    <source>
        <dbReference type="Google" id="ProtNLM"/>
    </source>
</evidence>
<keyword evidence="2" id="KW-0472">Membrane</keyword>
<organism evidence="3 4">
    <name type="scientific">Rhizobium mesoamericanum STM3625</name>
    <dbReference type="NCBI Taxonomy" id="1211777"/>
    <lineage>
        <taxon>Bacteria</taxon>
        <taxon>Pseudomonadati</taxon>
        <taxon>Pseudomonadota</taxon>
        <taxon>Alphaproteobacteria</taxon>
        <taxon>Hyphomicrobiales</taxon>
        <taxon>Rhizobiaceae</taxon>
        <taxon>Rhizobium/Agrobacterium group</taxon>
        <taxon>Rhizobium</taxon>
    </lineage>
</organism>
<keyword evidence="2" id="KW-0812">Transmembrane</keyword>
<proteinExistence type="predicted"/>
<name>K0PRI1_9HYPH</name>
<protein>
    <recommendedName>
        <fullName evidence="5">Nuclease</fullName>
    </recommendedName>
</protein>
<dbReference type="eggNOG" id="COG1525">
    <property type="taxonomic scope" value="Bacteria"/>
</dbReference>
<dbReference type="InterPro" id="IPR035437">
    <property type="entry name" value="SNase_OB-fold_sf"/>
</dbReference>
<dbReference type="AlphaFoldDB" id="K0PRI1"/>
<reference evidence="3 4" key="1">
    <citation type="journal article" date="2013" name="Genome Announc.">
        <title>Draft Genome Sequence of Rhizobium mesoamericanum STM3625, a Nitrogen-Fixing Symbiont of Mimosa pudica Isolated in French Guiana (South America).</title>
        <authorList>
            <person name="Moulin L."/>
            <person name="Mornico D."/>
            <person name="Melkonian R."/>
            <person name="Klonowska A."/>
        </authorList>
    </citation>
    <scope>NUCLEOTIDE SEQUENCE [LARGE SCALE GENOMIC DNA]</scope>
    <source>
        <strain evidence="3 4">STM3625</strain>
    </source>
</reference>
<feature type="region of interest" description="Disordered" evidence="1">
    <location>
        <begin position="1"/>
        <end position="21"/>
    </location>
</feature>
<dbReference type="RefSeq" id="WP_007527572.1">
    <property type="nucleotide sequence ID" value="NZ_HF536772.1"/>
</dbReference>
<dbReference type="HOGENOM" id="CLU_046484_13_0_5"/>
<evidence type="ECO:0000313" key="3">
    <source>
        <dbReference type="EMBL" id="CCM76423.1"/>
    </source>
</evidence>
<dbReference type="EMBL" id="CANI01000023">
    <property type="protein sequence ID" value="CCM76423.1"/>
    <property type="molecule type" value="Genomic_DNA"/>
</dbReference>
<keyword evidence="2" id="KW-1133">Transmembrane helix</keyword>
<evidence type="ECO:0000313" key="4">
    <source>
        <dbReference type="Proteomes" id="UP000009319"/>
    </source>
</evidence>
<dbReference type="STRING" id="1211777.BN77_0219"/>
<evidence type="ECO:0000256" key="2">
    <source>
        <dbReference type="SAM" id="Phobius"/>
    </source>
</evidence>